<dbReference type="Pfam" id="PF13932">
    <property type="entry name" value="SAM_GIDA_C"/>
    <property type="match status" value="1"/>
</dbReference>
<evidence type="ECO:0000256" key="9">
    <source>
        <dbReference type="ARBA" id="ARBA00056538"/>
    </source>
</evidence>
<dbReference type="GO" id="GO:0005739">
    <property type="term" value="C:mitochondrion"/>
    <property type="evidence" value="ECO:0007669"/>
    <property type="project" value="GOC"/>
</dbReference>
<dbReference type="Gene3D" id="1.10.150.570">
    <property type="entry name" value="GidA associated domain, C-terminal subdomain"/>
    <property type="match status" value="1"/>
</dbReference>
<dbReference type="GO" id="GO:0050660">
    <property type="term" value="F:flavin adenine dinucleotide binding"/>
    <property type="evidence" value="ECO:0007669"/>
    <property type="project" value="InterPro"/>
</dbReference>
<comment type="subunit">
    <text evidence="10">Homodimer; forms a dimer in the presence of potassium. Interacts with GTPBP3; forms the GTPBP3-MTO1 complex composed of homodimers of GTPBP3 and MTO1.</text>
</comment>
<keyword evidence="5" id="KW-0285">Flavoprotein</keyword>
<dbReference type="FunFam" id="3.50.50.60:FF:000082">
    <property type="entry name" value="protein MTO1 homolog, mitochondrial isoform X1"/>
    <property type="match status" value="1"/>
</dbReference>
<evidence type="ECO:0000256" key="3">
    <source>
        <dbReference type="ARBA" id="ARBA00007653"/>
    </source>
</evidence>
<organism evidence="16 17">
    <name type="scientific">Phrynocephalus forsythii</name>
    <dbReference type="NCBI Taxonomy" id="171643"/>
    <lineage>
        <taxon>Eukaryota</taxon>
        <taxon>Metazoa</taxon>
        <taxon>Chordata</taxon>
        <taxon>Craniata</taxon>
        <taxon>Vertebrata</taxon>
        <taxon>Euteleostomi</taxon>
        <taxon>Lepidosauria</taxon>
        <taxon>Squamata</taxon>
        <taxon>Bifurcata</taxon>
        <taxon>Unidentata</taxon>
        <taxon>Episquamata</taxon>
        <taxon>Toxicofera</taxon>
        <taxon>Iguania</taxon>
        <taxon>Acrodonta</taxon>
        <taxon>Agamidae</taxon>
        <taxon>Agaminae</taxon>
        <taxon>Phrynocephalus</taxon>
    </lineage>
</organism>
<dbReference type="InterPro" id="IPR002218">
    <property type="entry name" value="MnmG-rel"/>
</dbReference>
<evidence type="ECO:0000259" key="15">
    <source>
        <dbReference type="SMART" id="SM01228"/>
    </source>
</evidence>
<dbReference type="GO" id="GO:0005829">
    <property type="term" value="C:cytosol"/>
    <property type="evidence" value="ECO:0007669"/>
    <property type="project" value="TreeGrafter"/>
</dbReference>
<evidence type="ECO:0000256" key="7">
    <source>
        <dbReference type="ARBA" id="ARBA00023180"/>
    </source>
</evidence>
<accession>A0A9Q0Y5L2</accession>
<dbReference type="GO" id="GO:0030488">
    <property type="term" value="P:tRNA methylation"/>
    <property type="evidence" value="ECO:0007669"/>
    <property type="project" value="TreeGrafter"/>
</dbReference>
<dbReference type="SMART" id="SM01228">
    <property type="entry name" value="GIDA_assoc_3"/>
    <property type="match status" value="1"/>
</dbReference>
<evidence type="ECO:0000256" key="6">
    <source>
        <dbReference type="ARBA" id="ARBA00022827"/>
    </source>
</evidence>
<dbReference type="PANTHER" id="PTHR11806">
    <property type="entry name" value="GLUCOSE INHIBITED DIVISION PROTEIN A"/>
    <property type="match status" value="1"/>
</dbReference>
<dbReference type="InterPro" id="IPR049312">
    <property type="entry name" value="GIDA_C_N"/>
</dbReference>
<dbReference type="InterPro" id="IPR004416">
    <property type="entry name" value="MnmG"/>
</dbReference>
<keyword evidence="7" id="KW-0325">Glycoprotein</keyword>
<sequence length="697" mass="78133">MLLLSRRWRHFAGRPFSSTWFQSARKDATSTQQDADLSKYDVVVIGGGHAGTEAASAAARLGARTLLLTHKIDTIGQMSCNPSFGGIGKGHLMREVDALDGLCARICDQSGLNYRVLNKRKGPAVWGLRAQIDRKLYKEHMQKEVLQTPLLTVWEASVEDLLLTTPETDHPGKCCVSGVVLDDGRRVHAGSVILTTGTFLRGMVLIGLEKHPAGRMGDQPSIGLAQTLQRLGFTMGRLKTGTPPRLLKDSVDFTLLQKQEADPRPLPFSFLNEAVWIKPEDQLDCYLTHTNPKVEQIVRDHLHLNNHIQETTRGPRYCPSLESKVLRFPNRVHQIWLEPEGLDSNVIYPQGISMTLPPEIQEELITHIRGLEEAKIVQPGYGVQYDFLDPRQLTASLESRLIQRLFFAGQINGTTGYEEAAAQGIIAGINAGLRVKGKPPFIVSRTEGYIGVLIDDLTTRGTNEPYRMFTSRVEFRMFLRPDNADSRLTLRGFHEAGCVSQKRYDQASWMKSMLEEGMEALKSVNFSTSKWIQLIPEVTINPHPAAMYSALDILERYEVNMEILARAAPEPLKKFAEIRQLAERLKIEATYAKSVFLQKLEIEEVRRDEALQLPEDLDYFSVDVSFSDEVRELLNSCRPQTIGAASRIPGITPAALFNLLKFVKRRHKRAERIRESPRTAGLSTGAELQGEKRASSC</sequence>
<dbReference type="HAMAP" id="MF_00129">
    <property type="entry name" value="MnmG_GidA"/>
    <property type="match status" value="1"/>
</dbReference>
<evidence type="ECO:0000256" key="2">
    <source>
        <dbReference type="ARBA" id="ARBA00005465"/>
    </source>
</evidence>
<comment type="cofactor">
    <cofactor evidence="1">
        <name>FAD</name>
        <dbReference type="ChEBI" id="CHEBI:57692"/>
    </cofactor>
</comment>
<feature type="domain" description="tRNA uridine 5-carboxymethylaminomethyl modification enzyme C-terminal subdomain" evidence="15">
    <location>
        <begin position="589"/>
        <end position="661"/>
    </location>
</feature>
<dbReference type="GO" id="GO:0001716">
    <property type="term" value="F:L-amino-acid oxidase activity"/>
    <property type="evidence" value="ECO:0007669"/>
    <property type="project" value="UniProtKB-EC"/>
</dbReference>
<dbReference type="GO" id="GO:0070899">
    <property type="term" value="P:mitochondrial tRNA wobble uridine modification"/>
    <property type="evidence" value="ECO:0007669"/>
    <property type="project" value="UniProtKB-ARBA"/>
</dbReference>
<evidence type="ECO:0000256" key="14">
    <source>
        <dbReference type="SAM" id="MobiDB-lite"/>
    </source>
</evidence>
<dbReference type="InterPro" id="IPR044920">
    <property type="entry name" value="MnmG_C_subdom_sf"/>
</dbReference>
<evidence type="ECO:0000256" key="8">
    <source>
        <dbReference type="ARBA" id="ARBA00051247"/>
    </source>
</evidence>
<dbReference type="PANTHER" id="PTHR11806:SF0">
    <property type="entry name" value="PROTEIN MTO1 HOMOLOG, MITOCHONDRIAL"/>
    <property type="match status" value="1"/>
</dbReference>
<comment type="similarity">
    <text evidence="3">Belongs to the MnmG family.</text>
</comment>
<keyword evidence="17" id="KW-1185">Reference proteome</keyword>
<evidence type="ECO:0000256" key="10">
    <source>
        <dbReference type="ARBA" id="ARBA00061980"/>
    </source>
</evidence>
<dbReference type="Proteomes" id="UP001142489">
    <property type="component" value="Unassembled WGS sequence"/>
</dbReference>
<evidence type="ECO:0000256" key="5">
    <source>
        <dbReference type="ARBA" id="ARBA00022630"/>
    </source>
</evidence>
<dbReference type="EMBL" id="JAPFRF010000002">
    <property type="protein sequence ID" value="KAJ7341661.1"/>
    <property type="molecule type" value="Genomic_DNA"/>
</dbReference>
<dbReference type="AlphaFoldDB" id="A0A9Q0Y5L2"/>
<gene>
    <name evidence="16" type="ORF">JRQ81_006100</name>
</gene>
<dbReference type="SUPFAM" id="SSF51905">
    <property type="entry name" value="FAD/NAD(P)-binding domain"/>
    <property type="match status" value="1"/>
</dbReference>
<evidence type="ECO:0000313" key="17">
    <source>
        <dbReference type="Proteomes" id="UP001142489"/>
    </source>
</evidence>
<comment type="caution">
    <text evidence="16">The sequence shown here is derived from an EMBL/GenBank/DDBJ whole genome shotgun (WGS) entry which is preliminary data.</text>
</comment>
<comment type="similarity">
    <text evidence="2">Belongs to the flavin monoamine oxidase family. FIG1 subfamily.</text>
</comment>
<comment type="function">
    <text evidence="9">Component of the GTPBP3-MTO1 complex that catalyzes the 5-taurinomethyluridine (taum(5)U) modification at the 34th wobble position (U34) of mitochondrial tRNAs (mt-tRNAs), which plays a role in mt-tRNA decoding and mitochondrial translation. Taum(5)U formation on mammalian mt-tRNA requires the presence of both GTPBP3-mediated GTPase activity and MTO1 catalytic activity.</text>
</comment>
<proteinExistence type="inferred from homology"/>
<dbReference type="PRINTS" id="PR00368">
    <property type="entry name" value="FADPNR"/>
</dbReference>
<dbReference type="InterPro" id="IPR036188">
    <property type="entry name" value="FAD/NAD-bd_sf"/>
</dbReference>
<keyword evidence="6" id="KW-0274">FAD</keyword>
<reference evidence="16" key="1">
    <citation type="journal article" date="2023" name="DNA Res.">
        <title>Chromosome-level genome assembly of Phrynocephalus forsythii using third-generation DNA sequencing and Hi-C analysis.</title>
        <authorList>
            <person name="Qi Y."/>
            <person name="Zhao W."/>
            <person name="Zhao Y."/>
            <person name="Niu C."/>
            <person name="Cao S."/>
            <person name="Zhang Y."/>
        </authorList>
    </citation>
    <scope>NUCLEOTIDE SEQUENCE</scope>
    <source>
        <tissue evidence="16">Muscle</tissue>
    </source>
</reference>
<dbReference type="NCBIfam" id="TIGR00136">
    <property type="entry name" value="mnmG_gidA"/>
    <property type="match status" value="1"/>
</dbReference>
<dbReference type="FunFam" id="1.10.150.570:FF:000001">
    <property type="entry name" value="tRNA uridine 5-carboxymethylaminomethyl modification enzyme MnmG"/>
    <property type="match status" value="1"/>
</dbReference>
<name>A0A9Q0Y5L2_9SAUR</name>
<dbReference type="InterPro" id="IPR040131">
    <property type="entry name" value="MnmG_N"/>
</dbReference>
<dbReference type="Pfam" id="PF21680">
    <property type="entry name" value="GIDA_C_1st"/>
    <property type="match status" value="1"/>
</dbReference>
<dbReference type="Gene3D" id="3.50.50.60">
    <property type="entry name" value="FAD/NAD(P)-binding domain"/>
    <property type="match status" value="2"/>
</dbReference>
<evidence type="ECO:0000256" key="11">
    <source>
        <dbReference type="ARBA" id="ARBA00068446"/>
    </source>
</evidence>
<dbReference type="PROSITE" id="PS01281">
    <property type="entry name" value="GIDA_2"/>
    <property type="match status" value="1"/>
</dbReference>
<dbReference type="InterPro" id="IPR047001">
    <property type="entry name" value="MnmG_C_subdom"/>
</dbReference>
<evidence type="ECO:0000313" key="16">
    <source>
        <dbReference type="EMBL" id="KAJ7341661.1"/>
    </source>
</evidence>
<feature type="region of interest" description="Disordered" evidence="14">
    <location>
        <begin position="670"/>
        <end position="697"/>
    </location>
</feature>
<dbReference type="PROSITE" id="PS01280">
    <property type="entry name" value="GIDA_1"/>
    <property type="match status" value="1"/>
</dbReference>
<dbReference type="InterPro" id="IPR026904">
    <property type="entry name" value="MnmG_C"/>
</dbReference>
<protein>
    <recommendedName>
        <fullName evidence="11">5-taurinomethyluridine-[tRNA] synthase subunit MTO1, mitochondrial</fullName>
        <ecNumber evidence="4">1.4.3.2</ecNumber>
    </recommendedName>
    <alternativeName>
        <fullName evidence="12">Mitochondrial tRNA translation optimization 1</fullName>
    </alternativeName>
    <alternativeName>
        <fullName evidence="13">Protein MTO1 homolog, mitochondrial</fullName>
    </alternativeName>
</protein>
<evidence type="ECO:0000256" key="1">
    <source>
        <dbReference type="ARBA" id="ARBA00001974"/>
    </source>
</evidence>
<dbReference type="InterPro" id="IPR020595">
    <property type="entry name" value="MnmG-rel_CS"/>
</dbReference>
<comment type="catalytic activity">
    <reaction evidence="8">
        <text>5,10-methylenetetrahydrofolate + uridine(34) in tRNA + taurine + GTP + A + H2O = 5-taurinomethyluridine(34) in tRNA + 7,8-dihydrofolate + GDP + AH2 + phosphate + H(+)</text>
        <dbReference type="Rhea" id="RHEA:83279"/>
        <dbReference type="Rhea" id="RHEA-COMP:11727"/>
        <dbReference type="Rhea" id="RHEA-COMP:11732"/>
        <dbReference type="ChEBI" id="CHEBI:12071"/>
        <dbReference type="ChEBI" id="CHEBI:13193"/>
        <dbReference type="ChEBI" id="CHEBI:15377"/>
        <dbReference type="ChEBI" id="CHEBI:15378"/>
        <dbReference type="ChEBI" id="CHEBI:17499"/>
        <dbReference type="ChEBI" id="CHEBI:37565"/>
        <dbReference type="ChEBI" id="CHEBI:43474"/>
        <dbReference type="ChEBI" id="CHEBI:57451"/>
        <dbReference type="ChEBI" id="CHEBI:58189"/>
        <dbReference type="ChEBI" id="CHEBI:65315"/>
        <dbReference type="ChEBI" id="CHEBI:87172"/>
        <dbReference type="ChEBI" id="CHEBI:507393"/>
    </reaction>
    <physiologicalReaction direction="left-to-right" evidence="8">
        <dbReference type="Rhea" id="RHEA:83280"/>
    </physiologicalReaction>
</comment>
<dbReference type="EC" id="1.4.3.2" evidence="4"/>
<evidence type="ECO:0000256" key="13">
    <source>
        <dbReference type="ARBA" id="ARBA00083348"/>
    </source>
</evidence>
<evidence type="ECO:0000256" key="12">
    <source>
        <dbReference type="ARBA" id="ARBA00079308"/>
    </source>
</evidence>
<dbReference type="PRINTS" id="PR00411">
    <property type="entry name" value="PNDRDTASEI"/>
</dbReference>
<dbReference type="Pfam" id="PF01134">
    <property type="entry name" value="GIDA"/>
    <property type="match status" value="1"/>
</dbReference>
<dbReference type="FunFam" id="3.50.50.60:FF:000002">
    <property type="entry name" value="tRNA uridine 5-carboxymethylaminomethyl modification enzyme MnmG"/>
    <property type="match status" value="1"/>
</dbReference>
<evidence type="ECO:0000256" key="4">
    <source>
        <dbReference type="ARBA" id="ARBA00012806"/>
    </source>
</evidence>
<dbReference type="OrthoDB" id="3329at2759"/>